<dbReference type="InterPro" id="IPR050361">
    <property type="entry name" value="MPP/UQCRC_Complex"/>
</dbReference>
<feature type="signal peptide" evidence="1">
    <location>
        <begin position="1"/>
        <end position="20"/>
    </location>
</feature>
<dbReference type="EMBL" id="JBHMEZ010000001">
    <property type="protein sequence ID" value="MFB9051734.1"/>
    <property type="molecule type" value="Genomic_DNA"/>
</dbReference>
<evidence type="ECO:0000259" key="2">
    <source>
        <dbReference type="Pfam" id="PF00675"/>
    </source>
</evidence>
<sequence length="689" mass="75782">MKTKISVVLVLFLMSVGVHAQIDRSKQPEPGPAPKISLETPQEFQLKNGIKVLVVENHKLPKVTYSLRLDNKPVTEGDKAGVSSLLSDLLGNGTTSIPKDKFNDEIDFLGAGLGFGSQSGYASSLTKYTDRILQLMADAAINPLFTEEEFQKSKDQLIEGLKSEEKSVDAIASRVGSALSYGKHNAYGEFITKETVNNITLQDVKDFYNTYFIPNNAYIIVVGDIDFKTAKKAITKDFGKWKKGTEIKTTLPAVTPNVTTTQIDFVDMPNAVQSNIVVTNNVDLKMNDPDYFAAQIANYILGGGGEGYLFKNLREEHAYTYGAYSSLRDSRYNGGRFTASSQVRNAVTDSAAVQIINEINRIKTEPVDPKDLESAKAKYIGSFVMALEKPETVAQYALNIKLNDLPSDFYETYLEKINALTSADIQKAANKYFQSKNSRIIIVGKGSDVLTNLEKTGIPVKYYDAYATPIDKPNYDNPVLANITAEQVLQNYLTAIGGKEKIDKVSSLIIKYEAEAMGSKIISEEKRTAGKLAQNVFMNENLMMAMIVTPDEVFVKQGSAKNPIPAEMAADMRISSGLFMEQNILALGTAKLAGIEEVEGRKAYKIEVAGTTVSYSLFYDLETGLKVKESQVINMGGKSQIQDSFLKDYKAFEGILFPSTKESTQMGQPINAKLKEVIINSGVTEADFQ</sequence>
<evidence type="ECO:0000313" key="5">
    <source>
        <dbReference type="Proteomes" id="UP001589605"/>
    </source>
</evidence>
<keyword evidence="5" id="KW-1185">Reference proteome</keyword>
<reference evidence="4 5" key="1">
    <citation type="submission" date="2024-09" db="EMBL/GenBank/DDBJ databases">
        <authorList>
            <person name="Sun Q."/>
            <person name="Mori K."/>
        </authorList>
    </citation>
    <scope>NUCLEOTIDE SEQUENCE [LARGE SCALE GENOMIC DNA]</scope>
    <source>
        <strain evidence="4 5">CECT 8286</strain>
    </source>
</reference>
<dbReference type="PANTHER" id="PTHR11851">
    <property type="entry name" value="METALLOPROTEASE"/>
    <property type="match status" value="1"/>
</dbReference>
<dbReference type="Gene3D" id="3.30.830.10">
    <property type="entry name" value="Metalloenzyme, LuxS/M16 peptidase-like"/>
    <property type="match status" value="2"/>
</dbReference>
<evidence type="ECO:0000259" key="3">
    <source>
        <dbReference type="Pfam" id="PF05193"/>
    </source>
</evidence>
<dbReference type="Proteomes" id="UP001589605">
    <property type="component" value="Unassembled WGS sequence"/>
</dbReference>
<dbReference type="InterPro" id="IPR011249">
    <property type="entry name" value="Metalloenz_LuxS/M16"/>
</dbReference>
<organism evidence="4 5">
    <name type="scientific">Formosa undariae</name>
    <dbReference type="NCBI Taxonomy" id="1325436"/>
    <lineage>
        <taxon>Bacteria</taxon>
        <taxon>Pseudomonadati</taxon>
        <taxon>Bacteroidota</taxon>
        <taxon>Flavobacteriia</taxon>
        <taxon>Flavobacteriales</taxon>
        <taxon>Flavobacteriaceae</taxon>
        <taxon>Formosa</taxon>
    </lineage>
</organism>
<feature type="chain" id="PRO_5045808361" evidence="1">
    <location>
        <begin position="21"/>
        <end position="689"/>
    </location>
</feature>
<comment type="caution">
    <text evidence="4">The sequence shown here is derived from an EMBL/GenBank/DDBJ whole genome shotgun (WGS) entry which is preliminary data.</text>
</comment>
<protein>
    <submittedName>
        <fullName evidence="4">M16 family metallopeptidase</fullName>
    </submittedName>
</protein>
<dbReference type="RefSeq" id="WP_382380434.1">
    <property type="nucleotide sequence ID" value="NZ_JBHMEZ010000001.1"/>
</dbReference>
<evidence type="ECO:0000313" key="4">
    <source>
        <dbReference type="EMBL" id="MFB9051734.1"/>
    </source>
</evidence>
<feature type="domain" description="Peptidase M16 C-terminal" evidence="3">
    <location>
        <begin position="198"/>
        <end position="378"/>
    </location>
</feature>
<gene>
    <name evidence="4" type="ORF">ACFFVB_01470</name>
</gene>
<name>A0ABV5EX52_9FLAO</name>
<feature type="domain" description="Peptidase M16 N-terminal" evidence="2">
    <location>
        <begin position="75"/>
        <end position="167"/>
    </location>
</feature>
<dbReference type="InterPro" id="IPR011765">
    <property type="entry name" value="Pept_M16_N"/>
</dbReference>
<dbReference type="PANTHER" id="PTHR11851:SF225">
    <property type="entry name" value="NON-PEPTIDASE HOMOLOG YMXG"/>
    <property type="match status" value="1"/>
</dbReference>
<dbReference type="SUPFAM" id="SSF63411">
    <property type="entry name" value="LuxS/MPP-like metallohydrolase"/>
    <property type="match status" value="2"/>
</dbReference>
<accession>A0ABV5EX52</accession>
<dbReference type="Pfam" id="PF05193">
    <property type="entry name" value="Peptidase_M16_C"/>
    <property type="match status" value="1"/>
</dbReference>
<keyword evidence="1" id="KW-0732">Signal</keyword>
<dbReference type="InterPro" id="IPR007863">
    <property type="entry name" value="Peptidase_M16_C"/>
</dbReference>
<dbReference type="Pfam" id="PF00675">
    <property type="entry name" value="Peptidase_M16"/>
    <property type="match status" value="1"/>
</dbReference>
<proteinExistence type="predicted"/>
<evidence type="ECO:0000256" key="1">
    <source>
        <dbReference type="SAM" id="SignalP"/>
    </source>
</evidence>